<organism evidence="8 9">
    <name type="scientific">Purpureocillium takamizusanense</name>
    <dbReference type="NCBI Taxonomy" id="2060973"/>
    <lineage>
        <taxon>Eukaryota</taxon>
        <taxon>Fungi</taxon>
        <taxon>Dikarya</taxon>
        <taxon>Ascomycota</taxon>
        <taxon>Pezizomycotina</taxon>
        <taxon>Sordariomycetes</taxon>
        <taxon>Hypocreomycetidae</taxon>
        <taxon>Hypocreales</taxon>
        <taxon>Ophiocordycipitaceae</taxon>
        <taxon>Purpureocillium</taxon>
    </lineage>
</organism>
<dbReference type="RefSeq" id="XP_047839874.1">
    <property type="nucleotide sequence ID" value="XM_047983902.1"/>
</dbReference>
<reference evidence="8" key="1">
    <citation type="submission" date="2021-11" db="EMBL/GenBank/DDBJ databases">
        <title>Purpureocillium_takamizusanense_genome.</title>
        <authorList>
            <person name="Nguyen N.-H."/>
        </authorList>
    </citation>
    <scope>NUCLEOTIDE SEQUENCE</scope>
    <source>
        <strain evidence="8">PT3</strain>
    </source>
</reference>
<feature type="region of interest" description="Disordered" evidence="5">
    <location>
        <begin position="378"/>
        <end position="400"/>
    </location>
</feature>
<feature type="region of interest" description="Disordered" evidence="5">
    <location>
        <begin position="230"/>
        <end position="264"/>
    </location>
</feature>
<feature type="transmembrane region" description="Helical" evidence="6">
    <location>
        <begin position="201"/>
        <end position="223"/>
    </location>
</feature>
<feature type="compositionally biased region" description="Low complexity" evidence="5">
    <location>
        <begin position="174"/>
        <end position="188"/>
    </location>
</feature>
<feature type="compositionally biased region" description="Low complexity" evidence="5">
    <location>
        <begin position="135"/>
        <end position="166"/>
    </location>
</feature>
<protein>
    <submittedName>
        <fullName evidence="8">Uncharacterized protein</fullName>
    </submittedName>
</protein>
<evidence type="ECO:0000313" key="8">
    <source>
        <dbReference type="EMBL" id="UNI16393.1"/>
    </source>
</evidence>
<keyword evidence="7" id="KW-0732">Signal</keyword>
<gene>
    <name evidence="8" type="ORF">JDV02_002828</name>
</gene>
<evidence type="ECO:0000256" key="3">
    <source>
        <dbReference type="ARBA" id="ARBA00022989"/>
    </source>
</evidence>
<dbReference type="GO" id="GO:0071944">
    <property type="term" value="C:cell periphery"/>
    <property type="evidence" value="ECO:0007669"/>
    <property type="project" value="UniProtKB-ARBA"/>
</dbReference>
<dbReference type="PANTHER" id="PTHR15549">
    <property type="entry name" value="PAIRED IMMUNOGLOBULIN-LIKE TYPE 2 RECEPTOR"/>
    <property type="match status" value="1"/>
</dbReference>
<proteinExistence type="predicted"/>
<evidence type="ECO:0000256" key="1">
    <source>
        <dbReference type="ARBA" id="ARBA00004167"/>
    </source>
</evidence>
<sequence length="400" mass="41891">MKRCVVAAVAASLCPLAEAVLGFRNLSYKVKEGEPFTLLYEGCNQDPCGIYLERMISDTGSETLQTITDHASHGKNSNITFILQGIPAGQYYFTIGDMLGALVNSPGFYYKSSADPDKSIPPSALLYTGTPPPSTSTRTTTAEPTTTSQSEDATMSMSTSSAQSTQPPSPVTPGPVATTATPTATGSPEPQTSRHLSSGSLAGIIVGCVAAFLFTPIAAFLWWRRRRGLKHGGSDDSDPDSKQPQLQPRGASPTSSARNKELDSQPVAELCGQTCYELPSDSSWEHKHHKLTPGSLSSAMVDSPTISFSSLGTSGLCISEASRGSGTGSLGPMPSGPSPASMNATLASMDSPTIPEFHIPSFAESFGATMFSVSTMGEGDTAPASRYTAQSRGYSSITRL</sequence>
<feature type="signal peptide" evidence="7">
    <location>
        <begin position="1"/>
        <end position="19"/>
    </location>
</feature>
<dbReference type="OrthoDB" id="5106895at2759"/>
<feature type="chain" id="PRO_5040367352" evidence="7">
    <location>
        <begin position="20"/>
        <end position="400"/>
    </location>
</feature>
<dbReference type="GeneID" id="72064788"/>
<dbReference type="InterPro" id="IPR051694">
    <property type="entry name" value="Immunoregulatory_rcpt-like"/>
</dbReference>
<keyword evidence="2 6" id="KW-0812">Transmembrane</keyword>
<comment type="subcellular location">
    <subcellularLocation>
        <location evidence="1">Membrane</location>
        <topology evidence="1">Single-pass membrane protein</topology>
    </subcellularLocation>
</comment>
<dbReference type="AlphaFoldDB" id="A0A9Q8QBR8"/>
<evidence type="ECO:0000256" key="4">
    <source>
        <dbReference type="ARBA" id="ARBA00023136"/>
    </source>
</evidence>
<dbReference type="GO" id="GO:0016020">
    <property type="term" value="C:membrane"/>
    <property type="evidence" value="ECO:0007669"/>
    <property type="project" value="UniProtKB-SubCell"/>
</dbReference>
<keyword evidence="3 6" id="KW-1133">Transmembrane helix</keyword>
<dbReference type="EMBL" id="CP086355">
    <property type="protein sequence ID" value="UNI16393.1"/>
    <property type="molecule type" value="Genomic_DNA"/>
</dbReference>
<dbReference type="Proteomes" id="UP000829364">
    <property type="component" value="Chromosome 2"/>
</dbReference>
<evidence type="ECO:0000256" key="7">
    <source>
        <dbReference type="SAM" id="SignalP"/>
    </source>
</evidence>
<feature type="compositionally biased region" description="Low complexity" evidence="5">
    <location>
        <begin position="330"/>
        <end position="341"/>
    </location>
</feature>
<keyword evidence="9" id="KW-1185">Reference proteome</keyword>
<evidence type="ECO:0000256" key="2">
    <source>
        <dbReference type="ARBA" id="ARBA00022692"/>
    </source>
</evidence>
<dbReference type="KEGG" id="ptkz:JDV02_002828"/>
<feature type="region of interest" description="Disordered" evidence="5">
    <location>
        <begin position="319"/>
        <end position="342"/>
    </location>
</feature>
<evidence type="ECO:0000313" key="9">
    <source>
        <dbReference type="Proteomes" id="UP000829364"/>
    </source>
</evidence>
<evidence type="ECO:0000256" key="5">
    <source>
        <dbReference type="SAM" id="MobiDB-lite"/>
    </source>
</evidence>
<feature type="compositionally biased region" description="Polar residues" evidence="5">
    <location>
        <begin position="387"/>
        <end position="400"/>
    </location>
</feature>
<keyword evidence="4 6" id="KW-0472">Membrane</keyword>
<dbReference type="PANTHER" id="PTHR15549:SF30">
    <property type="entry name" value="MID2 DOMAIN-CONTAINING PROTEIN"/>
    <property type="match status" value="1"/>
</dbReference>
<evidence type="ECO:0000256" key="6">
    <source>
        <dbReference type="SAM" id="Phobius"/>
    </source>
</evidence>
<feature type="region of interest" description="Disordered" evidence="5">
    <location>
        <begin position="121"/>
        <end position="196"/>
    </location>
</feature>
<accession>A0A9Q8QBR8</accession>
<name>A0A9Q8QBR8_9HYPO</name>